<dbReference type="PROSITE" id="PS50893">
    <property type="entry name" value="ABC_TRANSPORTER_2"/>
    <property type="match status" value="1"/>
</dbReference>
<evidence type="ECO:0000313" key="10">
    <source>
        <dbReference type="Proteomes" id="UP000263881"/>
    </source>
</evidence>
<evidence type="ECO:0000259" key="8">
    <source>
        <dbReference type="PROSITE" id="PS50893"/>
    </source>
</evidence>
<evidence type="ECO:0000256" key="2">
    <source>
        <dbReference type="ARBA" id="ARBA00005417"/>
    </source>
</evidence>
<evidence type="ECO:0000256" key="5">
    <source>
        <dbReference type="ARBA" id="ARBA00022741"/>
    </source>
</evidence>
<evidence type="ECO:0000256" key="7">
    <source>
        <dbReference type="ARBA" id="ARBA00023136"/>
    </source>
</evidence>
<keyword evidence="5" id="KW-0547">Nucleotide-binding</keyword>
<dbReference type="CDD" id="cd03257">
    <property type="entry name" value="ABC_NikE_OppD_transporters"/>
    <property type="match status" value="1"/>
</dbReference>
<gene>
    <name evidence="9" type="ORF">CKQ53_14340</name>
</gene>
<dbReference type="Gene3D" id="3.40.50.300">
    <property type="entry name" value="P-loop containing nucleotide triphosphate hydrolases"/>
    <property type="match status" value="1"/>
</dbReference>
<evidence type="ECO:0000313" key="9">
    <source>
        <dbReference type="EMBL" id="AXW88031.1"/>
    </source>
</evidence>
<feature type="domain" description="ABC transporter" evidence="8">
    <location>
        <begin position="2"/>
        <end position="245"/>
    </location>
</feature>
<protein>
    <submittedName>
        <fullName evidence="9">Dipeptide/oligopeptide/nickel ABC transporter ATP-binding protein</fullName>
    </submittedName>
</protein>
<dbReference type="KEGG" id="lbq:CKQ53_14340"/>
<dbReference type="EMBL" id="CP023009">
    <property type="protein sequence ID" value="AXW88031.1"/>
    <property type="molecule type" value="Genomic_DNA"/>
</dbReference>
<evidence type="ECO:0000256" key="3">
    <source>
        <dbReference type="ARBA" id="ARBA00022448"/>
    </source>
</evidence>
<keyword evidence="6 9" id="KW-0067">ATP-binding</keyword>
<keyword evidence="10" id="KW-1185">Reference proteome</keyword>
<dbReference type="AlphaFoldDB" id="A0AAD0SIW2"/>
<dbReference type="RefSeq" id="WP_099045359.1">
    <property type="nucleotide sequence ID" value="NZ_CP023009.1"/>
</dbReference>
<comment type="similarity">
    <text evidence="2">Belongs to the ABC transporter superfamily.</text>
</comment>
<evidence type="ECO:0000256" key="1">
    <source>
        <dbReference type="ARBA" id="ARBA00004417"/>
    </source>
</evidence>
<accession>A0AAD0SIW2</accession>
<dbReference type="PROSITE" id="PS00211">
    <property type="entry name" value="ABC_TRANSPORTER_1"/>
    <property type="match status" value="1"/>
</dbReference>
<dbReference type="GO" id="GO:0005886">
    <property type="term" value="C:plasma membrane"/>
    <property type="evidence" value="ECO:0007669"/>
    <property type="project" value="UniProtKB-SubCell"/>
</dbReference>
<sequence>MLDVTHLQLAIQGQTKVHDISFSLAAGERVGLLGASGSGKSLTARALLGALPASTQVSGSIQFCDEEIAHRPVQRRPARCRPAALFQDASTALNPLVTVEKQLRMAMQPTVLDHHQARQSLRALLLSVGFDDPEAILPRYPGELSGGQRQRVCLSLALLCQRPLLIADEPTTALDVISQAQVLSTLRAYSCSNPDSALLFITHDIAVAASLCHRLLVMKDGHLVEQGDTRTVIEHPQHDYTRALVQAARQLDQALTISSLPTLQWAS</sequence>
<evidence type="ECO:0000256" key="6">
    <source>
        <dbReference type="ARBA" id="ARBA00022840"/>
    </source>
</evidence>
<dbReference type="GO" id="GO:0016887">
    <property type="term" value="F:ATP hydrolysis activity"/>
    <property type="evidence" value="ECO:0007669"/>
    <property type="project" value="InterPro"/>
</dbReference>
<dbReference type="Pfam" id="PF00005">
    <property type="entry name" value="ABC_tran"/>
    <property type="match status" value="1"/>
</dbReference>
<dbReference type="InterPro" id="IPR017871">
    <property type="entry name" value="ABC_transporter-like_CS"/>
</dbReference>
<comment type="subcellular location">
    <subcellularLocation>
        <location evidence="1">Cell inner membrane</location>
        <topology evidence="1">Peripheral membrane protein</topology>
    </subcellularLocation>
</comment>
<dbReference type="PANTHER" id="PTHR43297">
    <property type="entry name" value="OLIGOPEPTIDE TRANSPORT ATP-BINDING PROTEIN APPD"/>
    <property type="match status" value="1"/>
</dbReference>
<dbReference type="InterPro" id="IPR027417">
    <property type="entry name" value="P-loop_NTPase"/>
</dbReference>
<reference evidence="9 10" key="1">
    <citation type="submission" date="2017-08" db="EMBL/GenBank/DDBJ databases">
        <title>Comparative genomics of bacteria isolated from necrotic lesions of AOD affected trees.</title>
        <authorList>
            <person name="Doonan J."/>
            <person name="Denman S."/>
            <person name="McDonald J.E."/>
        </authorList>
    </citation>
    <scope>NUCLEOTIDE SEQUENCE [LARGE SCALE GENOMIC DNA]</scope>
    <source>
        <strain evidence="9 10">477</strain>
    </source>
</reference>
<dbReference type="InterPro" id="IPR003439">
    <property type="entry name" value="ABC_transporter-like_ATP-bd"/>
</dbReference>
<proteinExistence type="inferred from homology"/>
<dbReference type="SUPFAM" id="SSF52540">
    <property type="entry name" value="P-loop containing nucleoside triphosphate hydrolases"/>
    <property type="match status" value="1"/>
</dbReference>
<keyword evidence="7" id="KW-0472">Membrane</keyword>
<keyword evidence="3" id="KW-0813">Transport</keyword>
<dbReference type="SMART" id="SM00382">
    <property type="entry name" value="AAA"/>
    <property type="match status" value="1"/>
</dbReference>
<dbReference type="GO" id="GO:0005524">
    <property type="term" value="F:ATP binding"/>
    <property type="evidence" value="ECO:0007669"/>
    <property type="project" value="UniProtKB-KW"/>
</dbReference>
<keyword evidence="4" id="KW-1003">Cell membrane</keyword>
<dbReference type="InterPro" id="IPR050388">
    <property type="entry name" value="ABC_Ni/Peptide_Import"/>
</dbReference>
<evidence type="ECO:0000256" key="4">
    <source>
        <dbReference type="ARBA" id="ARBA00022475"/>
    </source>
</evidence>
<name>A0AAD0SIW2_9GAMM</name>
<dbReference type="PANTHER" id="PTHR43297:SF7">
    <property type="entry name" value="D,D-DIPEPTIDE TRANSPORT ATP-BINDING PROTEIN DDPD-RELATED"/>
    <property type="match status" value="1"/>
</dbReference>
<organism evidence="9 10">
    <name type="scientific">Lonsdalea britannica</name>
    <dbReference type="NCBI Taxonomy" id="1082704"/>
    <lineage>
        <taxon>Bacteria</taxon>
        <taxon>Pseudomonadati</taxon>
        <taxon>Pseudomonadota</taxon>
        <taxon>Gammaproteobacteria</taxon>
        <taxon>Enterobacterales</taxon>
        <taxon>Pectobacteriaceae</taxon>
        <taxon>Lonsdalea</taxon>
    </lineage>
</organism>
<dbReference type="Proteomes" id="UP000263881">
    <property type="component" value="Chromosome"/>
</dbReference>
<dbReference type="InterPro" id="IPR003593">
    <property type="entry name" value="AAA+_ATPase"/>
</dbReference>